<dbReference type="GO" id="GO:0034058">
    <property type="term" value="P:endosomal vesicle fusion"/>
    <property type="evidence" value="ECO:0007669"/>
    <property type="project" value="TreeGrafter"/>
</dbReference>
<dbReference type="InterPro" id="IPR019452">
    <property type="entry name" value="VPS39/TGF_beta_rcpt-assoc_1"/>
</dbReference>
<dbReference type="PANTHER" id="PTHR12894">
    <property type="entry name" value="CNH DOMAIN CONTAINING"/>
    <property type="match status" value="1"/>
</dbReference>
<comment type="subcellular location">
    <subcellularLocation>
        <location evidence="1">Endomembrane system</location>
        <topology evidence="1">Peripheral membrane protein</topology>
    </subcellularLocation>
</comment>
<organism evidence="6 7">
    <name type="scientific">Mesorhabditis belari</name>
    <dbReference type="NCBI Taxonomy" id="2138241"/>
    <lineage>
        <taxon>Eukaryota</taxon>
        <taxon>Metazoa</taxon>
        <taxon>Ecdysozoa</taxon>
        <taxon>Nematoda</taxon>
        <taxon>Chromadorea</taxon>
        <taxon>Rhabditida</taxon>
        <taxon>Rhabditina</taxon>
        <taxon>Rhabditomorpha</taxon>
        <taxon>Rhabditoidea</taxon>
        <taxon>Rhabditidae</taxon>
        <taxon>Mesorhabditinae</taxon>
        <taxon>Mesorhabditis</taxon>
    </lineage>
</organism>
<dbReference type="AlphaFoldDB" id="A0AAF3J4F3"/>
<evidence type="ECO:0000313" key="6">
    <source>
        <dbReference type="Proteomes" id="UP000887575"/>
    </source>
</evidence>
<accession>A0AAF3J4F3</accession>
<proteinExistence type="inferred from homology"/>
<dbReference type="InterPro" id="IPR001180">
    <property type="entry name" value="CNH_dom"/>
</dbReference>
<dbReference type="Pfam" id="PF00780">
    <property type="entry name" value="CNH"/>
    <property type="match status" value="1"/>
</dbReference>
<dbReference type="Pfam" id="PF10366">
    <property type="entry name" value="Vps39_1"/>
    <property type="match status" value="1"/>
</dbReference>
<protein>
    <submittedName>
        <fullName evidence="7">CNH domain-containing protein</fullName>
    </submittedName>
</protein>
<evidence type="ECO:0000259" key="5">
    <source>
        <dbReference type="PROSITE" id="PS50219"/>
    </source>
</evidence>
<evidence type="ECO:0000256" key="1">
    <source>
        <dbReference type="ARBA" id="ARBA00004184"/>
    </source>
</evidence>
<sequence>MFEAYSAGEVGFKLPVELCSIRCQKSTQNVLAGCKEGHLLVYSRTDTRRKFDLKTLCKNFERKPVTEMAIVDSMQLLFCVSDQQLSVHELSHHSAEASARQVLYPLLAQLKLKPVHTFAVHENTEEANVLVAISLKRKIVLLRFEKNEFFEIPIDGVSYFADNPTALTWCGKNLVFSVRNEYHLLSLKHNDEFTQCAADAKVIATFTDLPFIVDFHEKSMIGLARGETLTILTSDGVRDPRNPLCREIRFSNVLQNAVYDSPFVVGLLSKGLVEIRSFDPPQLVQSITLKQAHLITNALPGCVVVGSHADIWMLDCHESLRKNVNFLIQEKNYRLAIQLTEQFDIFTDENKREIKRQYARNLFLQRQFDECFEVYSKIGAEPYLAIQMIPEVLPEKLQNLQQNSPQQPLDLPENEKKRAISALSDYLSLVRTELAMRLDAHQQAKQIGYTLGKLSKDELNTTRMNLQIVDTTLLRCYLKTKPMMVDSLLRLRDNSSSFDDTEDILKKANRLTSLFILYETRKKHEMALELLKAEAHRADPEPFFDGVYKTVDYLQTLGNTEIDLIFKYGKWVLDSDVKEGLAIFTSSDSDLAVNLDREKVVEFLRKECVAALIPYLEHIINAWGEQRPKFHECLAEHYVAKVKYLHKDYVHAFPDDENITRAGTEDGELGEYRRKLLRFLEASHSYSPQTILVQLSNQAFYEERALMLGRLGQHEQALTIYTSILHDYEAAEKYCDLYYREERDDASAQIYLQLFQAFVSPKDPQIAGLNERQIPIPQPNVKQAIRVLSRHANKINTVSALNLIPESTPLCLLSTALSAVLQTTHDEAIRCSIRRKVCDRAVHVAEEQLRKAESVKITVNSATDCTLCGKKLANSALVRDPQNSSLIHVFCYEKSQEANNPCDTIKSL</sequence>
<dbReference type="GO" id="GO:0006914">
    <property type="term" value="P:autophagy"/>
    <property type="evidence" value="ECO:0007669"/>
    <property type="project" value="TreeGrafter"/>
</dbReference>
<feature type="domain" description="CNH" evidence="5">
    <location>
        <begin position="15"/>
        <end position="302"/>
    </location>
</feature>
<dbReference type="PROSITE" id="PS50219">
    <property type="entry name" value="CNH"/>
    <property type="match status" value="1"/>
</dbReference>
<dbReference type="GO" id="GO:0016020">
    <property type="term" value="C:membrane"/>
    <property type="evidence" value="ECO:0007669"/>
    <property type="project" value="TreeGrafter"/>
</dbReference>
<dbReference type="PROSITE" id="PS50236">
    <property type="entry name" value="CHCR"/>
    <property type="match status" value="1"/>
</dbReference>
<keyword evidence="2" id="KW-0472">Membrane</keyword>
<evidence type="ECO:0000256" key="2">
    <source>
        <dbReference type="ARBA" id="ARBA00023136"/>
    </source>
</evidence>
<feature type="repeat" description="CHCR" evidence="4">
    <location>
        <begin position="588"/>
        <end position="763"/>
    </location>
</feature>
<dbReference type="GO" id="GO:0006886">
    <property type="term" value="P:intracellular protein transport"/>
    <property type="evidence" value="ECO:0007669"/>
    <property type="project" value="UniProtKB-UniRule"/>
</dbReference>
<comment type="similarity">
    <text evidence="3">Belongs to the VAM6/VPS39 family.</text>
</comment>
<evidence type="ECO:0000256" key="4">
    <source>
        <dbReference type="PROSITE-ProRule" id="PRU01006"/>
    </source>
</evidence>
<dbReference type="GO" id="GO:0012505">
    <property type="term" value="C:endomembrane system"/>
    <property type="evidence" value="ECO:0007669"/>
    <property type="project" value="UniProtKB-SubCell"/>
</dbReference>
<dbReference type="Proteomes" id="UP000887575">
    <property type="component" value="Unassembled WGS sequence"/>
</dbReference>
<dbReference type="InterPro" id="IPR032914">
    <property type="entry name" value="Vam6/VPS39/TRAP1"/>
</dbReference>
<evidence type="ECO:0000256" key="3">
    <source>
        <dbReference type="ARBA" id="ARBA00038201"/>
    </source>
</evidence>
<reference evidence="7" key="1">
    <citation type="submission" date="2024-02" db="UniProtKB">
        <authorList>
            <consortium name="WormBaseParasite"/>
        </authorList>
    </citation>
    <scope>IDENTIFICATION</scope>
</reference>
<name>A0AAF3J4F3_9BILA</name>
<dbReference type="Pfam" id="PF10367">
    <property type="entry name" value="zf-Vps39_C"/>
    <property type="match status" value="1"/>
</dbReference>
<evidence type="ECO:0000313" key="7">
    <source>
        <dbReference type="WBParaSite" id="MBELARI_LOCUS15526"/>
    </source>
</evidence>
<dbReference type="GO" id="GO:0005737">
    <property type="term" value="C:cytoplasm"/>
    <property type="evidence" value="ECO:0007669"/>
    <property type="project" value="TreeGrafter"/>
</dbReference>
<dbReference type="WBParaSite" id="MBELARI_LOCUS15526">
    <property type="protein sequence ID" value="MBELARI_LOCUS15526"/>
    <property type="gene ID" value="MBELARI_LOCUS15526"/>
</dbReference>
<dbReference type="PANTHER" id="PTHR12894:SF49">
    <property type="entry name" value="VAM6_VPS39-LIKE PROTEIN"/>
    <property type="match status" value="1"/>
</dbReference>
<dbReference type="InterPro" id="IPR000547">
    <property type="entry name" value="Clathrin_H-chain/VPS_repeat"/>
</dbReference>
<dbReference type="InterPro" id="IPR019453">
    <property type="entry name" value="VPS39/TGFA1_Znf"/>
</dbReference>
<keyword evidence="6" id="KW-1185">Reference proteome</keyword>